<accession>A0ABX6P3P2</accession>
<reference evidence="1 2" key="1">
    <citation type="submission" date="2020-05" db="EMBL/GenBank/DDBJ databases">
        <title>Ramlibacter rhizophilus sp. nov., isolated from rhizosphere soil of national flower Mugunghwa from South Korea.</title>
        <authorList>
            <person name="Zheng-Fei Y."/>
            <person name="Huan T."/>
        </authorList>
    </citation>
    <scope>NUCLEOTIDE SEQUENCE [LARGE SCALE GENOMIC DNA]</scope>
    <source>
        <strain evidence="1 2">H242</strain>
    </source>
</reference>
<proteinExistence type="predicted"/>
<dbReference type="EMBL" id="CP053418">
    <property type="protein sequence ID" value="QJW83611.1"/>
    <property type="molecule type" value="Genomic_DNA"/>
</dbReference>
<organism evidence="1 2">
    <name type="scientific">Ramlibacter terrae</name>
    <dbReference type="NCBI Taxonomy" id="2732511"/>
    <lineage>
        <taxon>Bacteria</taxon>
        <taxon>Pseudomonadati</taxon>
        <taxon>Pseudomonadota</taxon>
        <taxon>Betaproteobacteria</taxon>
        <taxon>Burkholderiales</taxon>
        <taxon>Comamonadaceae</taxon>
        <taxon>Ramlibacter</taxon>
    </lineage>
</organism>
<gene>
    <name evidence="1" type="ORF">HK414_04530</name>
</gene>
<evidence type="ECO:0000313" key="2">
    <source>
        <dbReference type="Proteomes" id="UP000500826"/>
    </source>
</evidence>
<sequence>MNTHHDSALMTVEALVPRRRRPLVAVLPFAGGQDDDSLRMLGTEAADLLRDLLAATPDIGSILISSDFLSRAPDHAPELICRQLRVGYLISGTCYRFGNATSVYVELADTRSWHVVWADFLKGNARELLDPAGKTMAGVLEGLRHALRHHHPAY</sequence>
<name>A0ABX6P3P2_9BURK</name>
<evidence type="ECO:0000313" key="1">
    <source>
        <dbReference type="EMBL" id="QJW83611.1"/>
    </source>
</evidence>
<evidence type="ECO:0008006" key="3">
    <source>
        <dbReference type="Google" id="ProtNLM"/>
    </source>
</evidence>
<keyword evidence="2" id="KW-1185">Reference proteome</keyword>
<protein>
    <recommendedName>
        <fullName evidence="3">Hydrogenase maturation protease</fullName>
    </recommendedName>
</protein>
<dbReference type="Proteomes" id="UP000500826">
    <property type="component" value="Chromosome"/>
</dbReference>